<evidence type="ECO:0000256" key="4">
    <source>
        <dbReference type="ARBA" id="ARBA00023239"/>
    </source>
</evidence>
<comment type="similarity">
    <text evidence="2">Belongs to the KHG/KDPG aldolase family.</text>
</comment>
<comment type="subunit">
    <text evidence="3">Homotrimer.</text>
</comment>
<reference evidence="6" key="1">
    <citation type="submission" date="2018-05" db="EMBL/GenBank/DDBJ databases">
        <authorList>
            <person name="Lanie J.A."/>
            <person name="Ng W.-L."/>
            <person name="Kazmierczak K.M."/>
            <person name="Andrzejewski T.M."/>
            <person name="Davidsen T.M."/>
            <person name="Wayne K.J."/>
            <person name="Tettelin H."/>
            <person name="Glass J.I."/>
            <person name="Rusch D."/>
            <person name="Podicherti R."/>
            <person name="Tsui H.-C.T."/>
            <person name="Winkler M.E."/>
        </authorList>
    </citation>
    <scope>NUCLEOTIDE SEQUENCE</scope>
</reference>
<evidence type="ECO:0000256" key="2">
    <source>
        <dbReference type="ARBA" id="ARBA00006906"/>
    </source>
</evidence>
<organism evidence="6">
    <name type="scientific">marine metagenome</name>
    <dbReference type="NCBI Taxonomy" id="408172"/>
    <lineage>
        <taxon>unclassified sequences</taxon>
        <taxon>metagenomes</taxon>
        <taxon>ecological metagenomes</taxon>
    </lineage>
</organism>
<protein>
    <recommendedName>
        <fullName evidence="7">2-dehydro-3-deoxyphosphogluconate aldolase</fullName>
    </recommendedName>
</protein>
<keyword evidence="4" id="KW-0456">Lyase</keyword>
<dbReference type="InterPro" id="IPR013785">
    <property type="entry name" value="Aldolase_TIM"/>
</dbReference>
<dbReference type="PANTHER" id="PTHR30246">
    <property type="entry name" value="2-KETO-3-DEOXY-6-PHOSPHOGLUCONATE ALDOLASE"/>
    <property type="match status" value="1"/>
</dbReference>
<sequence length="213" mass="23362">MNGRKRIKSELLKRKISAIIRTDDQKVAEQAMLAAVVGGFRIVEFTLTTPGALNLITQFRENEDLIVGAGTVMSPTNVEEAVEAGAQFLVSPICNEEVIQEAGRLDVVSIPGTFTATEMETAHQAGADLVKLFPAPENVAEYIRFILGPQPYLNIFPTSGVHLDNMLDVLRAGAAGAGFVRPLFDPETIRNKDYDGVRRRAETIVNRLANFYE</sequence>
<gene>
    <name evidence="6" type="ORF">METZ01_LOCUS425314</name>
</gene>
<dbReference type="SUPFAM" id="SSF51569">
    <property type="entry name" value="Aldolase"/>
    <property type="match status" value="1"/>
</dbReference>
<dbReference type="InterPro" id="IPR000887">
    <property type="entry name" value="Aldlse_KDPG_KHG"/>
</dbReference>
<proteinExistence type="inferred from homology"/>
<evidence type="ECO:0000313" key="6">
    <source>
        <dbReference type="EMBL" id="SVD72460.1"/>
    </source>
</evidence>
<keyword evidence="5" id="KW-0119">Carbohydrate metabolism</keyword>
<dbReference type="GO" id="GO:0016829">
    <property type="term" value="F:lyase activity"/>
    <property type="evidence" value="ECO:0007669"/>
    <property type="project" value="UniProtKB-KW"/>
</dbReference>
<dbReference type="Pfam" id="PF01081">
    <property type="entry name" value="Aldolase"/>
    <property type="match status" value="1"/>
</dbReference>
<comment type="pathway">
    <text evidence="1">Carbohydrate acid metabolism.</text>
</comment>
<dbReference type="Gene3D" id="3.20.20.70">
    <property type="entry name" value="Aldolase class I"/>
    <property type="match status" value="1"/>
</dbReference>
<dbReference type="CDD" id="cd00452">
    <property type="entry name" value="KDPG_aldolase"/>
    <property type="match status" value="1"/>
</dbReference>
<name>A0A382XNP2_9ZZZZ</name>
<accession>A0A382XNP2</accession>
<dbReference type="EMBL" id="UINC01169094">
    <property type="protein sequence ID" value="SVD72460.1"/>
    <property type="molecule type" value="Genomic_DNA"/>
</dbReference>
<evidence type="ECO:0008006" key="7">
    <source>
        <dbReference type="Google" id="ProtNLM"/>
    </source>
</evidence>
<evidence type="ECO:0000256" key="3">
    <source>
        <dbReference type="ARBA" id="ARBA00011233"/>
    </source>
</evidence>
<evidence type="ECO:0000256" key="5">
    <source>
        <dbReference type="ARBA" id="ARBA00023277"/>
    </source>
</evidence>
<dbReference type="AlphaFoldDB" id="A0A382XNP2"/>
<dbReference type="PANTHER" id="PTHR30246:SF1">
    <property type="entry name" value="2-DEHYDRO-3-DEOXY-6-PHOSPHOGALACTONATE ALDOLASE-RELATED"/>
    <property type="match status" value="1"/>
</dbReference>
<evidence type="ECO:0000256" key="1">
    <source>
        <dbReference type="ARBA" id="ARBA00004761"/>
    </source>
</evidence>